<reference evidence="2 3" key="1">
    <citation type="submission" date="2014-01" db="EMBL/GenBank/DDBJ databases">
        <title>Plasmidome dynamics in the species complex Clostridium novyi sensu lato converts strains of independent lineages into distinctly different pathogens.</title>
        <authorList>
            <person name="Skarin H."/>
            <person name="Segerman B."/>
        </authorList>
    </citation>
    <scope>NUCLEOTIDE SEQUENCE [LARGE SCALE GENOMIC DNA]</scope>
    <source>
        <strain evidence="2 3">4552</strain>
    </source>
</reference>
<feature type="domain" description="Sensor histidine kinase NatK-like C-terminal" evidence="1">
    <location>
        <begin position="1"/>
        <end position="96"/>
    </location>
</feature>
<dbReference type="RefSeq" id="WP_039256275.1">
    <property type="nucleotide sequence ID" value="NZ_JENJ01000088.1"/>
</dbReference>
<protein>
    <recommendedName>
        <fullName evidence="1">Sensor histidine kinase NatK-like C-terminal domain-containing protein</fullName>
    </recommendedName>
</protein>
<comment type="caution">
    <text evidence="2">The sequence shown here is derived from an EMBL/GenBank/DDBJ whole genome shotgun (WGS) entry which is preliminary data.</text>
</comment>
<gene>
    <name evidence="2" type="ORF">Z968_12270</name>
</gene>
<proteinExistence type="predicted"/>
<evidence type="ECO:0000313" key="2">
    <source>
        <dbReference type="EMBL" id="KGM93983.1"/>
    </source>
</evidence>
<evidence type="ECO:0000259" key="1">
    <source>
        <dbReference type="Pfam" id="PF14501"/>
    </source>
</evidence>
<dbReference type="EMBL" id="JENJ01000088">
    <property type="protein sequence ID" value="KGM93983.1"/>
    <property type="molecule type" value="Genomic_DNA"/>
</dbReference>
<name>A0A0A0HZV3_CLONO</name>
<dbReference type="AlphaFoldDB" id="A0A0A0HZV3"/>
<dbReference type="InterPro" id="IPR032834">
    <property type="entry name" value="NatK-like_C"/>
</dbReference>
<sequence>MSNLLDNSIESCIKSYNKNILLKFYCFNKSFIVIKLINSCDKNPILKNNKLISSKQEITCHGYGMKNIEKAINKYSGNMTWKYDELNREFSTIIMFPITTQLN</sequence>
<evidence type="ECO:0000313" key="3">
    <source>
        <dbReference type="Proteomes" id="UP000030012"/>
    </source>
</evidence>
<organism evidence="2 3">
    <name type="scientific">Clostridium novyi A str. 4552</name>
    <dbReference type="NCBI Taxonomy" id="1444289"/>
    <lineage>
        <taxon>Bacteria</taxon>
        <taxon>Bacillati</taxon>
        <taxon>Bacillota</taxon>
        <taxon>Clostridia</taxon>
        <taxon>Eubacteriales</taxon>
        <taxon>Clostridiaceae</taxon>
        <taxon>Clostridium</taxon>
    </lineage>
</organism>
<accession>A0A0A0HZV3</accession>
<dbReference type="Proteomes" id="UP000030012">
    <property type="component" value="Unassembled WGS sequence"/>
</dbReference>
<dbReference type="Pfam" id="PF14501">
    <property type="entry name" value="HATPase_c_5"/>
    <property type="match status" value="1"/>
</dbReference>